<accession>K6WRD3</accession>
<comment type="caution">
    <text evidence="8">The sequence shown here is derived from an EMBL/GenBank/DDBJ whole genome shotgun (WGS) entry which is preliminary data.</text>
</comment>
<evidence type="ECO:0000256" key="5">
    <source>
        <dbReference type="ARBA" id="ARBA00022842"/>
    </source>
</evidence>
<keyword evidence="4 6" id="KW-0378">Hydrolase</keyword>
<gene>
    <name evidence="6" type="primary">vapC</name>
    <name evidence="8" type="ORF">KILIM_008_00110</name>
</gene>
<comment type="similarity">
    <text evidence="6">Belongs to the PINc/VapC protein family.</text>
</comment>
<sequence>MTRVAVDTSVAVPLLVATHPAHDRVQEWARGRTLTLGGHALAETFSVLTRLPGDARLLPEDAAGLIDDNFDGSLQLEAEAAATVHREFAERGVAGGAVYDGLVAAAVRAHDVTLASRDARARGTYESMGVRVEPLT</sequence>
<keyword evidence="5 6" id="KW-0460">Magnesium</keyword>
<evidence type="ECO:0000256" key="6">
    <source>
        <dbReference type="HAMAP-Rule" id="MF_00265"/>
    </source>
</evidence>
<reference evidence="8 9" key="1">
    <citation type="submission" date="2012-08" db="EMBL/GenBank/DDBJ databases">
        <title>Whole genome shotgun sequence of Kineosphaera limosa NBRC 100340.</title>
        <authorList>
            <person name="Yoshida I."/>
            <person name="Isaki S."/>
            <person name="Hosoyama A."/>
            <person name="Tsuchikane K."/>
            <person name="Katsumata H."/>
            <person name="Ando Y."/>
            <person name="Ohji S."/>
            <person name="Hamada M."/>
            <person name="Tamura T."/>
            <person name="Yamazoe A."/>
            <person name="Yamazaki S."/>
            <person name="Fujita N."/>
        </authorList>
    </citation>
    <scope>NUCLEOTIDE SEQUENCE [LARGE SCALE GENOMIC DNA]</scope>
    <source>
        <strain evidence="8 9">NBRC 100340</strain>
    </source>
</reference>
<dbReference type="GO" id="GO:0004540">
    <property type="term" value="F:RNA nuclease activity"/>
    <property type="evidence" value="ECO:0007669"/>
    <property type="project" value="InterPro"/>
</dbReference>
<evidence type="ECO:0000256" key="4">
    <source>
        <dbReference type="ARBA" id="ARBA00022801"/>
    </source>
</evidence>
<dbReference type="GO" id="GO:0000287">
    <property type="term" value="F:magnesium ion binding"/>
    <property type="evidence" value="ECO:0007669"/>
    <property type="project" value="UniProtKB-UniRule"/>
</dbReference>
<evidence type="ECO:0000313" key="8">
    <source>
        <dbReference type="EMBL" id="GAB94657.1"/>
    </source>
</evidence>
<keyword evidence="9" id="KW-1185">Reference proteome</keyword>
<dbReference type="SUPFAM" id="SSF88723">
    <property type="entry name" value="PIN domain-like"/>
    <property type="match status" value="1"/>
</dbReference>
<name>K6WRD3_9MICO</name>
<evidence type="ECO:0000256" key="3">
    <source>
        <dbReference type="ARBA" id="ARBA00022723"/>
    </source>
</evidence>
<dbReference type="InterPro" id="IPR022907">
    <property type="entry name" value="VapC_family"/>
</dbReference>
<dbReference type="EMBL" id="BAHD01000008">
    <property type="protein sequence ID" value="GAB94657.1"/>
    <property type="molecule type" value="Genomic_DNA"/>
</dbReference>
<dbReference type="Proteomes" id="UP000008366">
    <property type="component" value="Unassembled WGS sequence"/>
</dbReference>
<dbReference type="EC" id="3.1.-.-" evidence="6"/>
<dbReference type="RefSeq" id="WP_006591189.1">
    <property type="nucleotide sequence ID" value="NZ_BAHD01000008.1"/>
</dbReference>
<organism evidence="8 9">
    <name type="scientific">Kineosphaera limosa NBRC 100340</name>
    <dbReference type="NCBI Taxonomy" id="1184609"/>
    <lineage>
        <taxon>Bacteria</taxon>
        <taxon>Bacillati</taxon>
        <taxon>Actinomycetota</taxon>
        <taxon>Actinomycetes</taxon>
        <taxon>Micrococcales</taxon>
        <taxon>Dermatophilaceae</taxon>
        <taxon>Kineosphaera</taxon>
    </lineage>
</organism>
<feature type="binding site" evidence="6">
    <location>
        <position position="7"/>
    </location>
    <ligand>
        <name>Mg(2+)</name>
        <dbReference type="ChEBI" id="CHEBI:18420"/>
    </ligand>
</feature>
<dbReference type="Gene3D" id="3.40.50.1010">
    <property type="entry name" value="5'-nuclease"/>
    <property type="match status" value="1"/>
</dbReference>
<evidence type="ECO:0000313" key="9">
    <source>
        <dbReference type="Proteomes" id="UP000008366"/>
    </source>
</evidence>
<dbReference type="InterPro" id="IPR002716">
    <property type="entry name" value="PIN_dom"/>
</dbReference>
<keyword evidence="6" id="KW-0800">Toxin</keyword>
<keyword evidence="1 6" id="KW-1277">Toxin-antitoxin system</keyword>
<evidence type="ECO:0000256" key="2">
    <source>
        <dbReference type="ARBA" id="ARBA00022722"/>
    </source>
</evidence>
<evidence type="ECO:0000259" key="7">
    <source>
        <dbReference type="Pfam" id="PF01850"/>
    </source>
</evidence>
<dbReference type="GO" id="GO:0090729">
    <property type="term" value="F:toxin activity"/>
    <property type="evidence" value="ECO:0007669"/>
    <property type="project" value="UniProtKB-KW"/>
</dbReference>
<dbReference type="OrthoDB" id="25693at2"/>
<dbReference type="STRING" id="1184609.KILIM_008_00110"/>
<comment type="cofactor">
    <cofactor evidence="6">
        <name>Mg(2+)</name>
        <dbReference type="ChEBI" id="CHEBI:18420"/>
    </cofactor>
</comment>
<dbReference type="Pfam" id="PF01850">
    <property type="entry name" value="PIN"/>
    <property type="match status" value="1"/>
</dbReference>
<dbReference type="AlphaFoldDB" id="K6WRD3"/>
<feature type="binding site" evidence="6">
    <location>
        <position position="100"/>
    </location>
    <ligand>
        <name>Mg(2+)</name>
        <dbReference type="ChEBI" id="CHEBI:18420"/>
    </ligand>
</feature>
<dbReference type="eggNOG" id="COG1848">
    <property type="taxonomic scope" value="Bacteria"/>
</dbReference>
<dbReference type="InterPro" id="IPR029060">
    <property type="entry name" value="PIN-like_dom_sf"/>
</dbReference>
<feature type="domain" description="PIN" evidence="7">
    <location>
        <begin position="5"/>
        <end position="122"/>
    </location>
</feature>
<keyword evidence="3 6" id="KW-0479">Metal-binding</keyword>
<dbReference type="GO" id="GO:0016787">
    <property type="term" value="F:hydrolase activity"/>
    <property type="evidence" value="ECO:0007669"/>
    <property type="project" value="UniProtKB-KW"/>
</dbReference>
<comment type="function">
    <text evidence="6">Toxic component of a toxin-antitoxin (TA) system. An RNase.</text>
</comment>
<dbReference type="HAMAP" id="MF_00265">
    <property type="entry name" value="VapC_Nob1"/>
    <property type="match status" value="1"/>
</dbReference>
<protein>
    <recommendedName>
        <fullName evidence="6">Ribonuclease VapC</fullName>
        <shortName evidence="6">RNase VapC</shortName>
        <ecNumber evidence="6">3.1.-.-</ecNumber>
    </recommendedName>
    <alternativeName>
        <fullName evidence="6">Toxin VapC</fullName>
    </alternativeName>
</protein>
<evidence type="ECO:0000256" key="1">
    <source>
        <dbReference type="ARBA" id="ARBA00022649"/>
    </source>
</evidence>
<proteinExistence type="inferred from homology"/>
<keyword evidence="2 6" id="KW-0540">Nuclease</keyword>